<proteinExistence type="predicted"/>
<evidence type="ECO:0000313" key="2">
    <source>
        <dbReference type="EMBL" id="CAF4174295.1"/>
    </source>
</evidence>
<evidence type="ECO:0000259" key="1">
    <source>
        <dbReference type="Pfam" id="PF00875"/>
    </source>
</evidence>
<dbReference type="GO" id="GO:0003904">
    <property type="term" value="F:deoxyribodipyrimidine photo-lyase activity"/>
    <property type="evidence" value="ECO:0007669"/>
    <property type="project" value="TreeGrafter"/>
</dbReference>
<protein>
    <recommendedName>
        <fullName evidence="1">Photolyase/cryptochrome alpha/beta domain-containing protein</fullName>
    </recommendedName>
</protein>
<evidence type="ECO:0000313" key="5">
    <source>
        <dbReference type="Proteomes" id="UP000681967"/>
    </source>
</evidence>
<evidence type="ECO:0000313" key="4">
    <source>
        <dbReference type="EMBL" id="CAF4295707.1"/>
    </source>
</evidence>
<feature type="non-terminal residue" evidence="2">
    <location>
        <position position="1"/>
    </location>
</feature>
<dbReference type="InterPro" id="IPR036155">
    <property type="entry name" value="Crypto/Photolyase_N_sf"/>
</dbReference>
<dbReference type="Proteomes" id="UP000681720">
    <property type="component" value="Unassembled WGS sequence"/>
</dbReference>
<dbReference type="EMBL" id="CAJOBJ010035214">
    <property type="protein sequence ID" value="CAF4295707.1"/>
    <property type="molecule type" value="Genomic_DNA"/>
</dbReference>
<dbReference type="Pfam" id="PF00875">
    <property type="entry name" value="DNA_photolyase"/>
    <property type="match status" value="1"/>
</dbReference>
<dbReference type="AlphaFoldDB" id="A0A8S2RQB5"/>
<dbReference type="GO" id="GO:0000719">
    <property type="term" value="P:photoreactive repair"/>
    <property type="evidence" value="ECO:0007669"/>
    <property type="project" value="TreeGrafter"/>
</dbReference>
<dbReference type="Proteomes" id="UP000681967">
    <property type="component" value="Unassembled WGS sequence"/>
</dbReference>
<gene>
    <name evidence="2" type="ORF">BYL167_LOCUS22533</name>
    <name evidence="4" type="ORF">GIL414_LOCUS25605</name>
    <name evidence="3" type="ORF">SMN809_LOCUS25036</name>
</gene>
<dbReference type="PANTHER" id="PTHR11455:SF22">
    <property type="entry name" value="CRYPTOCHROME DASH"/>
    <property type="match status" value="1"/>
</dbReference>
<feature type="domain" description="Photolyase/cryptochrome alpha/beta" evidence="1">
    <location>
        <begin position="4"/>
        <end position="69"/>
    </location>
</feature>
<comment type="caution">
    <text evidence="2">The sequence shown here is derived from an EMBL/GenBank/DDBJ whole genome shotgun (WGS) entry which is preliminary data.</text>
</comment>
<dbReference type="Proteomes" id="UP000676336">
    <property type="component" value="Unassembled WGS sequence"/>
</dbReference>
<accession>A0A8S2RQB5</accession>
<dbReference type="PANTHER" id="PTHR11455">
    <property type="entry name" value="CRYPTOCHROME"/>
    <property type="match status" value="1"/>
</dbReference>
<organism evidence="2 5">
    <name type="scientific">Rotaria magnacalcarata</name>
    <dbReference type="NCBI Taxonomy" id="392030"/>
    <lineage>
        <taxon>Eukaryota</taxon>
        <taxon>Metazoa</taxon>
        <taxon>Spiralia</taxon>
        <taxon>Gnathifera</taxon>
        <taxon>Rotifera</taxon>
        <taxon>Eurotatoria</taxon>
        <taxon>Bdelloidea</taxon>
        <taxon>Philodinida</taxon>
        <taxon>Philodinidae</taxon>
        <taxon>Rotaria</taxon>
    </lineage>
</organism>
<reference evidence="2" key="1">
    <citation type="submission" date="2021-02" db="EMBL/GenBank/DDBJ databases">
        <authorList>
            <person name="Nowell W R."/>
        </authorList>
    </citation>
    <scope>NUCLEOTIDE SEQUENCE</scope>
</reference>
<dbReference type="EMBL" id="CAJOBH010013274">
    <property type="protein sequence ID" value="CAF4174295.1"/>
    <property type="molecule type" value="Genomic_DNA"/>
</dbReference>
<dbReference type="InterPro" id="IPR006050">
    <property type="entry name" value="DNA_photolyase_N"/>
</dbReference>
<dbReference type="SUPFAM" id="SSF52425">
    <property type="entry name" value="Cryptochrome/photolyase, N-terminal domain"/>
    <property type="match status" value="1"/>
</dbReference>
<dbReference type="Gene3D" id="3.40.50.620">
    <property type="entry name" value="HUPs"/>
    <property type="match status" value="1"/>
</dbReference>
<sequence>EISIGFHQEVTQEETDVEKAIRQLARDNNVHVKEFWTTTLYHPDDLPYNNPKAFPDVFTQFRVALEKQSVRVRSLTHIPDKFKPSPDDD</sequence>
<dbReference type="GO" id="GO:0003684">
    <property type="term" value="F:damaged DNA binding"/>
    <property type="evidence" value="ECO:0007669"/>
    <property type="project" value="TreeGrafter"/>
</dbReference>
<dbReference type="InterPro" id="IPR014729">
    <property type="entry name" value="Rossmann-like_a/b/a_fold"/>
</dbReference>
<feature type="non-terminal residue" evidence="2">
    <location>
        <position position="89"/>
    </location>
</feature>
<dbReference type="GO" id="GO:0071949">
    <property type="term" value="F:FAD binding"/>
    <property type="evidence" value="ECO:0007669"/>
    <property type="project" value="TreeGrafter"/>
</dbReference>
<dbReference type="InterPro" id="IPR002081">
    <property type="entry name" value="Cryptochrome/DNA_photolyase_1"/>
</dbReference>
<dbReference type="EMBL" id="CAJOBI010031603">
    <property type="protein sequence ID" value="CAF4275803.1"/>
    <property type="molecule type" value="Genomic_DNA"/>
</dbReference>
<name>A0A8S2RQB5_9BILA</name>
<evidence type="ECO:0000313" key="3">
    <source>
        <dbReference type="EMBL" id="CAF4275803.1"/>
    </source>
</evidence>